<name>A0A2S9YFX7_9BACT</name>
<dbReference type="GO" id="GO:0004803">
    <property type="term" value="F:transposase activity"/>
    <property type="evidence" value="ECO:0007669"/>
    <property type="project" value="InterPro"/>
</dbReference>
<dbReference type="InterPro" id="IPR007069">
    <property type="entry name" value="Transposase_32"/>
</dbReference>
<organism evidence="2 3">
    <name type="scientific">Enhygromyxa salina</name>
    <dbReference type="NCBI Taxonomy" id="215803"/>
    <lineage>
        <taxon>Bacteria</taxon>
        <taxon>Pseudomonadati</taxon>
        <taxon>Myxococcota</taxon>
        <taxon>Polyangia</taxon>
        <taxon>Nannocystales</taxon>
        <taxon>Nannocystaceae</taxon>
        <taxon>Enhygromyxa</taxon>
    </lineage>
</organism>
<dbReference type="GO" id="GO:0006313">
    <property type="term" value="P:DNA transposition"/>
    <property type="evidence" value="ECO:0007669"/>
    <property type="project" value="InterPro"/>
</dbReference>
<keyword evidence="3" id="KW-1185">Reference proteome</keyword>
<gene>
    <name evidence="2" type="ORF">ENSA5_11900</name>
</gene>
<evidence type="ECO:0000313" key="3">
    <source>
        <dbReference type="Proteomes" id="UP000237968"/>
    </source>
</evidence>
<sequence length="417" mass="45800">MTWIDCPVEPQGTHLHRRGQRFHSRRRLGHISGGQRGSVGSEEEHDALEWLRVCCCAGLGRGQSTPGTAAFRRLALDENSGARRHDALHHGLLVDPQNINLCNDRKLIGKTHSDQGLIEAMGISYYHPMPNPIWGHLPCTLQVGDTCAPDDCSFPWPPPLPKPTSEQVAEVARWTHEAIARVLARHGRSLDGFDDVVDVLADEQPALASCYGASVGDRQLLGASPGEQTRKLVDPVCELDSPDEALADCGGVNIHVGPVIDGRDRKRLERLCRYMARPPVCQERLAVTESGQVVVRFENAWRNGAHAVVLDPLDFVARLVALIPAPHFNMVRYHGVLAARAASRSDVVPGVAPEQPEPTQLRLAYDGEATPVEVEVEVELKPASRHPWAWLLARVFAVDVMTCSRCGGRMRLVEIAD</sequence>
<protein>
    <submittedName>
        <fullName evidence="2">Putative transposase</fullName>
    </submittedName>
</protein>
<dbReference type="GO" id="GO:0003677">
    <property type="term" value="F:DNA binding"/>
    <property type="evidence" value="ECO:0007669"/>
    <property type="project" value="InterPro"/>
</dbReference>
<accession>A0A2S9YFX7</accession>
<comment type="caution">
    <text evidence="2">The sequence shown here is derived from an EMBL/GenBank/DDBJ whole genome shotgun (WGS) entry which is preliminary data.</text>
</comment>
<proteinExistence type="predicted"/>
<dbReference type="AlphaFoldDB" id="A0A2S9YFX7"/>
<evidence type="ECO:0000313" key="2">
    <source>
        <dbReference type="EMBL" id="PRQ04007.1"/>
    </source>
</evidence>
<dbReference type="Proteomes" id="UP000237968">
    <property type="component" value="Unassembled WGS sequence"/>
</dbReference>
<feature type="domain" description="Transposase IS801/IS1294" evidence="1">
    <location>
        <begin position="253"/>
        <end position="340"/>
    </location>
</feature>
<dbReference type="EMBL" id="PVNK01000066">
    <property type="protein sequence ID" value="PRQ04007.1"/>
    <property type="molecule type" value="Genomic_DNA"/>
</dbReference>
<evidence type="ECO:0000259" key="1">
    <source>
        <dbReference type="Pfam" id="PF04986"/>
    </source>
</evidence>
<dbReference type="Pfam" id="PF04986">
    <property type="entry name" value="Y2_Tnp"/>
    <property type="match status" value="1"/>
</dbReference>
<reference evidence="2 3" key="1">
    <citation type="submission" date="2018-03" db="EMBL/GenBank/DDBJ databases">
        <title>Draft Genome Sequences of the Obligatory Marine Myxobacteria Enhygromyxa salina SWB005.</title>
        <authorList>
            <person name="Poehlein A."/>
            <person name="Moghaddam J.A."/>
            <person name="Harms H."/>
            <person name="Alanjari M."/>
            <person name="Koenig G.M."/>
            <person name="Daniel R."/>
            <person name="Schaeberle T.F."/>
        </authorList>
    </citation>
    <scope>NUCLEOTIDE SEQUENCE [LARGE SCALE GENOMIC DNA]</scope>
    <source>
        <strain evidence="2 3">SWB005</strain>
    </source>
</reference>